<dbReference type="EMBL" id="QJKB01000006">
    <property type="protein sequence ID" value="PXX41962.1"/>
    <property type="molecule type" value="Genomic_DNA"/>
</dbReference>
<name>A0A318J5I9_9BURK</name>
<dbReference type="RefSeq" id="WP_110256402.1">
    <property type="nucleotide sequence ID" value="NZ_QJKB01000006.1"/>
</dbReference>
<dbReference type="OrthoDB" id="6002199at2"/>
<keyword evidence="2" id="KW-1185">Reference proteome</keyword>
<reference evidence="1 2" key="1">
    <citation type="submission" date="2018-05" db="EMBL/GenBank/DDBJ databases">
        <title>Genomic Encyclopedia of Type Strains, Phase IV (KMG-IV): sequencing the most valuable type-strain genomes for metagenomic binning, comparative biology and taxonomic classification.</title>
        <authorList>
            <person name="Goeker M."/>
        </authorList>
    </citation>
    <scope>NUCLEOTIDE SEQUENCE [LARGE SCALE GENOMIC DNA]</scope>
    <source>
        <strain evidence="1 2">DSM 19792</strain>
    </source>
</reference>
<accession>A0A318J5I9</accession>
<proteinExistence type="predicted"/>
<organism evidence="1 2">
    <name type="scientific">Undibacterium pigrum</name>
    <dbReference type="NCBI Taxonomy" id="401470"/>
    <lineage>
        <taxon>Bacteria</taxon>
        <taxon>Pseudomonadati</taxon>
        <taxon>Pseudomonadota</taxon>
        <taxon>Betaproteobacteria</taxon>
        <taxon>Burkholderiales</taxon>
        <taxon>Oxalobacteraceae</taxon>
        <taxon>Undibacterium</taxon>
    </lineage>
</organism>
<dbReference type="AlphaFoldDB" id="A0A318J5I9"/>
<evidence type="ECO:0000313" key="2">
    <source>
        <dbReference type="Proteomes" id="UP000247792"/>
    </source>
</evidence>
<dbReference type="Proteomes" id="UP000247792">
    <property type="component" value="Unassembled WGS sequence"/>
</dbReference>
<protein>
    <submittedName>
        <fullName evidence="1">Uncharacterized protein</fullName>
    </submittedName>
</protein>
<sequence>MADTQGLTFNKHTLSINIYSVSDVNIVYAGSPHRLSTGKLMRAKTAADEKRVPGFGSGTYITFAGPVDIAWKSQDGTEHSYALDLDEVFKDRKVLHTEDEVRFYKPEPVYGSAPTIIIELDDRTLNVYMFVIIRLEKDEMTREHTNHYTLAFTKKF</sequence>
<comment type="caution">
    <text evidence="1">The sequence shown here is derived from an EMBL/GenBank/DDBJ whole genome shotgun (WGS) entry which is preliminary data.</text>
</comment>
<gene>
    <name evidence="1" type="ORF">DFR42_106141</name>
</gene>
<evidence type="ECO:0000313" key="1">
    <source>
        <dbReference type="EMBL" id="PXX41962.1"/>
    </source>
</evidence>